<evidence type="ECO:0000256" key="1">
    <source>
        <dbReference type="RuleBase" id="RU003513"/>
    </source>
</evidence>
<dbReference type="NCBIfam" id="TIGR00236">
    <property type="entry name" value="wecB"/>
    <property type="match status" value="1"/>
</dbReference>
<proteinExistence type="inferred from homology"/>
<dbReference type="InterPro" id="IPR003331">
    <property type="entry name" value="UDP_GlcNAc_Epimerase_2_dom"/>
</dbReference>
<dbReference type="Gene3D" id="3.40.50.2000">
    <property type="entry name" value="Glycogen Phosphorylase B"/>
    <property type="match status" value="2"/>
</dbReference>
<dbReference type="PANTHER" id="PTHR43174:SF1">
    <property type="entry name" value="UDP-N-ACETYLGLUCOSAMINE 2-EPIMERASE"/>
    <property type="match status" value="1"/>
</dbReference>
<organism evidence="3 4">
    <name type="scientific">Fulvitalea axinellae</name>
    <dbReference type="NCBI Taxonomy" id="1182444"/>
    <lineage>
        <taxon>Bacteria</taxon>
        <taxon>Pseudomonadati</taxon>
        <taxon>Bacteroidota</taxon>
        <taxon>Cytophagia</taxon>
        <taxon>Cytophagales</taxon>
        <taxon>Persicobacteraceae</taxon>
        <taxon>Fulvitalea</taxon>
    </lineage>
</organism>
<dbReference type="SUPFAM" id="SSF53756">
    <property type="entry name" value="UDP-Glycosyltransferase/glycogen phosphorylase"/>
    <property type="match status" value="1"/>
</dbReference>
<dbReference type="Proteomes" id="UP001348817">
    <property type="component" value="Chromosome"/>
</dbReference>
<comment type="similarity">
    <text evidence="1">Belongs to the UDP-N-acetylglucosamine 2-epimerase family.</text>
</comment>
<dbReference type="KEGG" id="fax:FUAX_24900"/>
<evidence type="ECO:0000313" key="4">
    <source>
        <dbReference type="Proteomes" id="UP001348817"/>
    </source>
</evidence>
<reference evidence="3 4" key="1">
    <citation type="submission" date="2021-12" db="EMBL/GenBank/DDBJ databases">
        <title>Genome sequencing of bacteria with rrn-lacking chromosome and rrn-plasmid.</title>
        <authorList>
            <person name="Anda M."/>
            <person name="Iwasaki W."/>
        </authorList>
    </citation>
    <scope>NUCLEOTIDE SEQUENCE [LARGE SCALE GENOMIC DNA]</scope>
    <source>
        <strain evidence="3 4">DSM 100852</strain>
    </source>
</reference>
<dbReference type="AlphaFoldDB" id="A0AAU9D279"/>
<dbReference type="EMBL" id="AP025314">
    <property type="protein sequence ID" value="BDD10058.1"/>
    <property type="molecule type" value="Genomic_DNA"/>
</dbReference>
<dbReference type="CDD" id="cd03786">
    <property type="entry name" value="GTB_UDP-GlcNAc_2-Epimerase"/>
    <property type="match status" value="1"/>
</dbReference>
<sequence length="371" mass="42493">MKLLVVVGTRPNFIKVTQFRKRILEKYSGFDLKIVHTGQHYDEKMADVFFSQFDLHPDYFLNISPNSPVKQMAEIMVSLEDLIDNIYTPDLIIVPGDVNSTLAAAIVANKKGIKLAHLESGLRSFDLGMPEEWNRLLVDEMADYYFVTEESGLTFLEKEGRKGKVFHVGNTMIDTMVAFECQIQANPILQDLNVKEREFVLMTVHRPSNVDHRKGIETLIRLLEYLDQRFKVVFPIHPRTRARIKDFGFEEAFVGLKNVFTTPPLDYFAFQKLIASCKMVLTDSGGIQEETTFRQVPCLTLRENTERPVTVDLGTNTLVPFDFETIQRYVDQVILGTYKTGQVPPFWDGKATDRILEKLQDIANENIILSS</sequence>
<evidence type="ECO:0000259" key="2">
    <source>
        <dbReference type="Pfam" id="PF02350"/>
    </source>
</evidence>
<dbReference type="RefSeq" id="WP_338391636.1">
    <property type="nucleotide sequence ID" value="NZ_AP025314.1"/>
</dbReference>
<evidence type="ECO:0000313" key="3">
    <source>
        <dbReference type="EMBL" id="BDD10058.1"/>
    </source>
</evidence>
<dbReference type="Pfam" id="PF02350">
    <property type="entry name" value="Epimerase_2"/>
    <property type="match status" value="1"/>
</dbReference>
<keyword evidence="4" id="KW-1185">Reference proteome</keyword>
<dbReference type="InterPro" id="IPR029767">
    <property type="entry name" value="WecB-like"/>
</dbReference>
<accession>A0AAU9D279</accession>
<dbReference type="GO" id="GO:0016853">
    <property type="term" value="F:isomerase activity"/>
    <property type="evidence" value="ECO:0007669"/>
    <property type="project" value="UniProtKB-KW"/>
</dbReference>
<feature type="domain" description="UDP-N-acetylglucosamine 2-epimerase" evidence="2">
    <location>
        <begin position="24"/>
        <end position="359"/>
    </location>
</feature>
<name>A0AAU9D279_9BACT</name>
<dbReference type="PANTHER" id="PTHR43174">
    <property type="entry name" value="UDP-N-ACETYLGLUCOSAMINE 2-EPIMERASE"/>
    <property type="match status" value="1"/>
</dbReference>
<keyword evidence="1" id="KW-0413">Isomerase</keyword>
<protein>
    <submittedName>
        <fullName evidence="3">UDP-N-acetylglucosamine 2-epimerase (Non-hydrolyzing)</fullName>
    </submittedName>
</protein>
<gene>
    <name evidence="3" type="ORF">FUAX_24900</name>
</gene>